<organism evidence="3 4">
    <name type="scientific">Ceratopteris richardii</name>
    <name type="common">Triangle waterfern</name>
    <dbReference type="NCBI Taxonomy" id="49495"/>
    <lineage>
        <taxon>Eukaryota</taxon>
        <taxon>Viridiplantae</taxon>
        <taxon>Streptophyta</taxon>
        <taxon>Embryophyta</taxon>
        <taxon>Tracheophyta</taxon>
        <taxon>Polypodiopsida</taxon>
        <taxon>Polypodiidae</taxon>
        <taxon>Polypodiales</taxon>
        <taxon>Pteridineae</taxon>
        <taxon>Pteridaceae</taxon>
        <taxon>Parkerioideae</taxon>
        <taxon>Ceratopteris</taxon>
    </lineage>
</organism>
<dbReference type="Proteomes" id="UP000825935">
    <property type="component" value="Chromosome 28"/>
</dbReference>
<sequence>MKQYDGDEDKQRVKQHEGSIDEPEYKSASHAVSMHDHVQTRPDDDSLKTIATNAEWTSHESDNHSSPDDTVDPLIDIGPSHDKEGAELMSDSRDPVTTHNHVADGKKEGIAHTDKIHGMDSHVQDLQILDGDGGKPVMHSEELSENQMHCSNVAGFAPQHGVKQEGTANEMGLQECDDDSEFRKAFSDENSSKERVHFSRATTPDVDTPTHSTGSAFKNPKPIKAVVRLSASSERGPGSTEGNPETPPTTWAFSTRASIAPSKFDHMATLKMTYATYKESNLGKEGVPLSLLPEILESARFMVPPPRDLVPLLQRIDPEYKSGDLVRWSLLQNLALQIERKETRYPSVFVQRCSVARPNSSSPSSWKALQRSPSRRTHPEDDCPELEPQVYEMMKEIDNRRRKSAKEGNYLAADAAAQRLLELKLFEDNKRRATMLERHAQEREQAEKAYKEELQERNQLWDERLKSFQKEVVEHAQRLKQQHVAALQHFKEKMSSKTPIKAQWSRELLKQRRIQSYLGKQGKYLEAQEVKQSADRMEQAELQAAIAAFQSDVIGKEQTIRVKQQTEMDILLQRAARTREEIRKSRTLDLQRCHQRHKNVMRELAAIQKQEVFRFDQLMQKKVQNPYTGIGFGGQRLSQSPSSRAHFNAVDYSTDDACGSGGEDSSMKG</sequence>
<feature type="coiled-coil region" evidence="1">
    <location>
        <begin position="436"/>
        <end position="471"/>
    </location>
</feature>
<feature type="compositionally biased region" description="Polar residues" evidence="2">
    <location>
        <begin position="240"/>
        <end position="250"/>
    </location>
</feature>
<feature type="region of interest" description="Disordered" evidence="2">
    <location>
        <begin position="356"/>
        <end position="384"/>
    </location>
</feature>
<feature type="compositionally biased region" description="Basic and acidic residues" evidence="2">
    <location>
        <begin position="57"/>
        <end position="67"/>
    </location>
</feature>
<evidence type="ECO:0000256" key="1">
    <source>
        <dbReference type="SAM" id="Coils"/>
    </source>
</evidence>
<dbReference type="EMBL" id="CM035433">
    <property type="protein sequence ID" value="KAH7294214.1"/>
    <property type="molecule type" value="Genomic_DNA"/>
</dbReference>
<evidence type="ECO:0000313" key="3">
    <source>
        <dbReference type="EMBL" id="KAH7294214.1"/>
    </source>
</evidence>
<evidence type="ECO:0000313" key="4">
    <source>
        <dbReference type="Proteomes" id="UP000825935"/>
    </source>
</evidence>
<reference evidence="3" key="1">
    <citation type="submission" date="2021-08" db="EMBL/GenBank/DDBJ databases">
        <title>WGS assembly of Ceratopteris richardii.</title>
        <authorList>
            <person name="Marchant D.B."/>
            <person name="Chen G."/>
            <person name="Jenkins J."/>
            <person name="Shu S."/>
            <person name="Leebens-Mack J."/>
            <person name="Grimwood J."/>
            <person name="Schmutz J."/>
            <person name="Soltis P."/>
            <person name="Soltis D."/>
            <person name="Chen Z.-H."/>
        </authorList>
    </citation>
    <scope>NUCLEOTIDE SEQUENCE</scope>
    <source>
        <strain evidence="3">Whitten #5841</strain>
        <tissue evidence="3">Leaf</tissue>
    </source>
</reference>
<feature type="region of interest" description="Disordered" evidence="2">
    <location>
        <begin position="230"/>
        <end position="250"/>
    </location>
</feature>
<name>A0A8T2REJ3_CERRI</name>
<gene>
    <name evidence="3" type="ORF">KP509_28G060900</name>
</gene>
<comment type="caution">
    <text evidence="3">The sequence shown here is derived from an EMBL/GenBank/DDBJ whole genome shotgun (WGS) entry which is preliminary data.</text>
</comment>
<feature type="compositionally biased region" description="Basic and acidic residues" evidence="2">
    <location>
        <begin position="79"/>
        <end position="107"/>
    </location>
</feature>
<feature type="compositionally biased region" description="Basic and acidic residues" evidence="2">
    <location>
        <begin position="9"/>
        <end position="47"/>
    </location>
</feature>
<feature type="compositionally biased region" description="Basic and acidic residues" evidence="2">
    <location>
        <begin position="187"/>
        <end position="197"/>
    </location>
</feature>
<dbReference type="PANTHER" id="PTHR47026">
    <property type="entry name" value="PIGMENTOSA GTPASE REGULATOR-LIKE PROTEIN, PUTATIVE-RELATED"/>
    <property type="match status" value="1"/>
</dbReference>
<dbReference type="AlphaFoldDB" id="A0A8T2REJ3"/>
<proteinExistence type="predicted"/>
<dbReference type="PANTHER" id="PTHR47026:SF2">
    <property type="entry name" value="FLAGELLAR ASSOCIATED PROTEIN"/>
    <property type="match status" value="1"/>
</dbReference>
<dbReference type="OrthoDB" id="8062037at2759"/>
<feature type="region of interest" description="Disordered" evidence="2">
    <location>
        <begin position="1"/>
        <end position="107"/>
    </location>
</feature>
<evidence type="ECO:0000256" key="2">
    <source>
        <dbReference type="SAM" id="MobiDB-lite"/>
    </source>
</evidence>
<keyword evidence="4" id="KW-1185">Reference proteome</keyword>
<keyword evidence="1" id="KW-0175">Coiled coil</keyword>
<protein>
    <submittedName>
        <fullName evidence="3">Uncharacterized protein</fullName>
    </submittedName>
</protein>
<accession>A0A8T2REJ3</accession>
<feature type="region of interest" description="Disordered" evidence="2">
    <location>
        <begin position="649"/>
        <end position="669"/>
    </location>
</feature>
<feature type="region of interest" description="Disordered" evidence="2">
    <location>
        <begin position="187"/>
        <end position="218"/>
    </location>
</feature>